<feature type="domain" description="Pyridoxamine 5'-phosphate oxidase N-terminal" evidence="2">
    <location>
        <begin position="36"/>
        <end position="162"/>
    </location>
</feature>
<evidence type="ECO:0000313" key="4">
    <source>
        <dbReference type="Proteomes" id="UP000311713"/>
    </source>
</evidence>
<sequence length="196" mass="21899">MPQEPDARPAGTSPVRGGARAPEPKTWSGSADFPLDAFLALPLTARIATAGPTVRPVWFLWEGEAFWILTGQWSWLPRHVAKEPSVALVVDECDLNTGRVRQVIARGRGELLPFDVPRGRRKLSRYLGPDESRWDPRFVRYLHGDHERSDTRWLRVRPERLTAKDLSFRVRPGDPDPRADAPSQVIGGLTPSPPGS</sequence>
<feature type="region of interest" description="Disordered" evidence="1">
    <location>
        <begin position="1"/>
        <end position="28"/>
    </location>
</feature>
<evidence type="ECO:0000313" key="3">
    <source>
        <dbReference type="EMBL" id="TNM26665.1"/>
    </source>
</evidence>
<dbReference type="Gene3D" id="2.30.110.10">
    <property type="entry name" value="Electron Transport, Fmn-binding Protein, Chain A"/>
    <property type="match status" value="1"/>
</dbReference>
<reference evidence="3 4" key="1">
    <citation type="submission" date="2019-06" db="EMBL/GenBank/DDBJ databases">
        <title>Draft genome of Streptomyces sedi sp. JCM16909.</title>
        <authorList>
            <person name="Klykleung N."/>
            <person name="Tanasupawat S."/>
            <person name="Kudo T."/>
            <person name="Yuki M."/>
            <person name="Ohkuma M."/>
        </authorList>
    </citation>
    <scope>NUCLEOTIDE SEQUENCE [LARGE SCALE GENOMIC DNA]</scope>
    <source>
        <strain evidence="3 4">JCM 16909</strain>
    </source>
</reference>
<dbReference type="SUPFAM" id="SSF50475">
    <property type="entry name" value="FMN-binding split barrel"/>
    <property type="match status" value="1"/>
</dbReference>
<keyword evidence="4" id="KW-1185">Reference proteome</keyword>
<protein>
    <submittedName>
        <fullName evidence="3">Pyridoxamine 5'-phosphate oxidase family protein</fullName>
    </submittedName>
</protein>
<dbReference type="EMBL" id="VDGT01000021">
    <property type="protein sequence ID" value="TNM26665.1"/>
    <property type="molecule type" value="Genomic_DNA"/>
</dbReference>
<evidence type="ECO:0000256" key="1">
    <source>
        <dbReference type="SAM" id="MobiDB-lite"/>
    </source>
</evidence>
<name>A0A5C4UT46_9ACTN</name>
<dbReference type="Pfam" id="PF01243">
    <property type="entry name" value="PNPOx_N"/>
    <property type="match status" value="1"/>
</dbReference>
<dbReference type="OrthoDB" id="2664130at2"/>
<dbReference type="AlphaFoldDB" id="A0A5C4UT46"/>
<organism evidence="3 4">
    <name type="scientific">Streptomyces sedi</name>
    <dbReference type="NCBI Taxonomy" id="555059"/>
    <lineage>
        <taxon>Bacteria</taxon>
        <taxon>Bacillati</taxon>
        <taxon>Actinomycetota</taxon>
        <taxon>Actinomycetes</taxon>
        <taxon>Kitasatosporales</taxon>
        <taxon>Streptomycetaceae</taxon>
        <taxon>Streptomyces</taxon>
    </lineage>
</organism>
<evidence type="ECO:0000259" key="2">
    <source>
        <dbReference type="Pfam" id="PF01243"/>
    </source>
</evidence>
<dbReference type="InterPro" id="IPR012349">
    <property type="entry name" value="Split_barrel_FMN-bd"/>
</dbReference>
<feature type="compositionally biased region" description="Basic and acidic residues" evidence="1">
    <location>
        <begin position="166"/>
        <end position="179"/>
    </location>
</feature>
<feature type="region of interest" description="Disordered" evidence="1">
    <location>
        <begin position="166"/>
        <end position="196"/>
    </location>
</feature>
<dbReference type="InterPro" id="IPR011576">
    <property type="entry name" value="Pyridox_Oxase_N"/>
</dbReference>
<accession>A0A5C4UT46</accession>
<dbReference type="Proteomes" id="UP000311713">
    <property type="component" value="Unassembled WGS sequence"/>
</dbReference>
<comment type="caution">
    <text evidence="3">The sequence shown here is derived from an EMBL/GenBank/DDBJ whole genome shotgun (WGS) entry which is preliminary data.</text>
</comment>
<gene>
    <name evidence="3" type="ORF">FH715_23210</name>
</gene>
<proteinExistence type="predicted"/>